<dbReference type="Proteomes" id="UP000324159">
    <property type="component" value="Unassembled WGS sequence"/>
</dbReference>
<dbReference type="PANTHER" id="PTHR35038:SF6">
    <property type="entry name" value="SURFACE LOCALIZED DECAHEME CYTOCHROME C LIPOPROTEIN"/>
    <property type="match status" value="1"/>
</dbReference>
<keyword evidence="1" id="KW-0732">Signal</keyword>
<evidence type="ECO:0000256" key="2">
    <source>
        <dbReference type="SAM" id="MobiDB-lite"/>
    </source>
</evidence>
<dbReference type="InterPro" id="IPR010176">
    <property type="entry name" value="C4xCH_C2xCH_motif_GEOSU"/>
</dbReference>
<dbReference type="Gene3D" id="2.60.40.10">
    <property type="entry name" value="Immunoglobulins"/>
    <property type="match status" value="1"/>
</dbReference>
<dbReference type="InterPro" id="IPR036116">
    <property type="entry name" value="FN3_sf"/>
</dbReference>
<reference evidence="4 5" key="1">
    <citation type="submission" date="2019-07" db="EMBL/GenBank/DDBJ databases">
        <title>Genomic Encyclopedia of Type Strains, Phase IV (KMG-IV): sequencing the most valuable type-strain genomes for metagenomic binning, comparative biology and taxonomic classification.</title>
        <authorList>
            <person name="Goeker M."/>
        </authorList>
    </citation>
    <scope>NUCLEOTIDE SEQUENCE [LARGE SCALE GENOMIC DNA]</scope>
    <source>
        <strain evidence="4 5">SS015</strain>
    </source>
</reference>
<dbReference type="CDD" id="cd00063">
    <property type="entry name" value="FN3"/>
    <property type="match status" value="1"/>
</dbReference>
<name>A0A5D3WKR3_9BACT</name>
<accession>A0A5D3WKR3</accession>
<dbReference type="PROSITE" id="PS50853">
    <property type="entry name" value="FN3"/>
    <property type="match status" value="1"/>
</dbReference>
<dbReference type="PANTHER" id="PTHR35038">
    <property type="entry name" value="DISSIMILATORY SULFITE REDUCTASE SIRA"/>
    <property type="match status" value="1"/>
</dbReference>
<organism evidence="4 5">
    <name type="scientific">Geothermobacter ehrlichii</name>
    <dbReference type="NCBI Taxonomy" id="213224"/>
    <lineage>
        <taxon>Bacteria</taxon>
        <taxon>Pseudomonadati</taxon>
        <taxon>Thermodesulfobacteriota</taxon>
        <taxon>Desulfuromonadia</taxon>
        <taxon>Desulfuromonadales</taxon>
        <taxon>Geothermobacteraceae</taxon>
        <taxon>Geothermobacter</taxon>
    </lineage>
</organism>
<comment type="caution">
    <text evidence="4">The sequence shown here is derived from an EMBL/GenBank/DDBJ whole genome shotgun (WGS) entry which is preliminary data.</text>
</comment>
<dbReference type="SUPFAM" id="SSF49265">
    <property type="entry name" value="Fibronectin type III"/>
    <property type="match status" value="1"/>
</dbReference>
<evidence type="ECO:0000256" key="1">
    <source>
        <dbReference type="ARBA" id="ARBA00022729"/>
    </source>
</evidence>
<dbReference type="EMBL" id="VNIB01000011">
    <property type="protein sequence ID" value="TYO97131.1"/>
    <property type="molecule type" value="Genomic_DNA"/>
</dbReference>
<dbReference type="GO" id="GO:0016491">
    <property type="term" value="F:oxidoreductase activity"/>
    <property type="evidence" value="ECO:0007669"/>
    <property type="project" value="TreeGrafter"/>
</dbReference>
<gene>
    <name evidence="4" type="ORF">EDC39_11161</name>
</gene>
<dbReference type="InterPro" id="IPR013783">
    <property type="entry name" value="Ig-like_fold"/>
</dbReference>
<evidence type="ECO:0000313" key="4">
    <source>
        <dbReference type="EMBL" id="TYO97131.1"/>
    </source>
</evidence>
<dbReference type="NCBIfam" id="TIGR01904">
    <property type="entry name" value="GSu_C4xC__C2xCH"/>
    <property type="match status" value="2"/>
</dbReference>
<evidence type="ECO:0000313" key="5">
    <source>
        <dbReference type="Proteomes" id="UP000324159"/>
    </source>
</evidence>
<dbReference type="InterPro" id="IPR003961">
    <property type="entry name" value="FN3_dom"/>
</dbReference>
<feature type="region of interest" description="Disordered" evidence="2">
    <location>
        <begin position="2210"/>
        <end position="2236"/>
    </location>
</feature>
<dbReference type="InterPro" id="IPR051829">
    <property type="entry name" value="Multiheme_Cytochr_ET"/>
</dbReference>
<dbReference type="InterPro" id="IPR036280">
    <property type="entry name" value="Multihaem_cyt_sf"/>
</dbReference>
<evidence type="ECO:0000259" key="3">
    <source>
        <dbReference type="PROSITE" id="PS50853"/>
    </source>
</evidence>
<feature type="compositionally biased region" description="Polar residues" evidence="2">
    <location>
        <begin position="2210"/>
        <end position="2229"/>
    </location>
</feature>
<protein>
    <submittedName>
        <fullName evidence="4">Putative CxxxxCH...CXXCH cytochrome family protein</fullName>
    </submittedName>
</protein>
<proteinExistence type="predicted"/>
<keyword evidence="5" id="KW-1185">Reference proteome</keyword>
<feature type="region of interest" description="Disordered" evidence="2">
    <location>
        <begin position="1094"/>
        <end position="1125"/>
    </location>
</feature>
<feature type="domain" description="Fibronectin type-III" evidence="3">
    <location>
        <begin position="243"/>
        <end position="334"/>
    </location>
</feature>
<feature type="compositionally biased region" description="Polar residues" evidence="2">
    <location>
        <begin position="1101"/>
        <end position="1112"/>
    </location>
</feature>
<sequence>MFRFAHLAFVAVLTLVVIVGNGRRVEAAANCATYGFATDGFNIAQAFSYKTAAQAGWETMADSTAQSLDGEDDGTDTNDCDLMTSDAVTAAWKLKIKDKGTGGSNIIHVNTGVATGQTRTIPYLIRIIGSDEKGDGTCGGKQMWSDFNSITVYNYDTDNDNVVTTGALTFSTASIITASGTTSNGCNYEIIEFDVSSLYDSSPQGVFNFRIVPDDGATDNTEVKQLAEIYQQYAFAPPCSATAPTDLAAGVLTPTSVPLSWSSDCANSDTYTVYRDGVALAAGTNLTCSAGTMNFTDNTAAANTTYDYTVRGYNNGEGCESADSNTVNVTTPPCTESTPSSISFNGTTTAAGDFNGSSMVNVTDLTNLEFRVTEGAGAGAVTFDAQSNLYQPAGGATMTWQHTIGGGTDRLLLVGVAFDDRNGETVTSVTYNGIALTQLRADNTATSNARTELWYLKDASLPAAGTYDVVVTLSTASGKPLYGGALTYSGVDQTATFTSHNGASGNADPATVDITSQAGDLVVDIVVGYKGAGLAVGAGQTAYWVENTDALGAVIAGMSYEAGAATTTMSWTGAGDGGEWSISAVSIHPGAGETIMLDWNADPQEASAVLTDGSSYNLYARGTDPECGTVYYVGGTTAPGNSQSFTWTACTETATLSAPTFSPSTTPITGPVTVSASGTATGIQVSWSEDGGTTWSAWVANGSTYTPTSCTTGNVIFRAQGTGTCGTLTSQGSATAFDTTDADLATLTTTVPDPATGMVTIQAAVGTESAPDTMANMVVNIAGSSACNVTNGTMSWNATSSRWEYSWDTSACGTSTVESGVTIDVSGNDPDCGDAVSAAQVTVSIDNTCVDPDPSTITIPNGQSVSGSSVDLTTLFTVTGDVGNFTYTINGTAVTSPWDSTAYGTTGPEVVTFEVTGIDPDCGDTVGPVSNSITVNNANDTNVSNVTADSKDASIRVQASYSGDVNGDNTLLVEWEECTGGVGTCDGSTFTNSSGTIAHASSPYIYDITGLTNFKVYQVRVTFTDVDGVSGTNPTVITDVVPSNPMLHNAASTGSSKWGGTWGLPGGKYGEFTCDTCHTDTTTNIKRVKETISYPDGSVMPNGSTSSAVTLSDTRDGSSDYGDAVGSHASSTGVCEVCHTLDETQTNGVQHHAYDMSTATPANQNHYLQQDCMVCHNHKAGFLPTACDACHGDPPTTSDTDGSTNTGLVHTDVTGSTTPGAHDTHVNTLGFNDCATCHNGYVMPNGGDIDVHFNVDFTASGGGGPATAGSYGGQLGVNYNGGTPGDGTKACSNVYCHGGTIGGSAPVWDGTVVCGDCHGASAATPPATGSHAVHVPLSQINGDCTKCHGAGAGSQGHMNGNVTWDVSALPNTGSTATYKGTTTGATGGLAPSASYGTCSNVSCHFGTTPTWGQAGSTDCASCHNNGAGEPWPATGAHDAHFAALGVSLAASVGNEAAVRAKCDYCHNGASASHADGTVQVNIAATYDDMSAGTPAFNGSQCSDVSCHGGQTTPAWSSGTIDVATQCTLCHKAEATATEYNSATSGMHGITGVVSGQNHGANIACTSCHSGPPANHFSDAGLADSAMSRPVAGDFVAGITLGATSDDDTCAMTCHKEGATNPRSGSAPWARLNNKAWASGTGAAGDECKTCHGVWGSWRGNVLVNHANDWDGDGTPEVQANHSECETCHGFAPSKTNANYNATWGTGDHGNGVITMNGPSPSTGAGYNETNWGCDNACHGGAASNHNLADSTWTVGYGDFGGGSCDLCHAPGGSGPTVVYPAGNSGFAGELYGSHLKASTGDVIDGTTDWAAQCQKCHGFHSGDVQVPNNATVGINYTSHGGIWLGGTATGGMTTEAEICWTCHDANGVSEWGLNTDTNGAYPNFNFGTLSTSNWTTATWTSANFGYKTGAIQSTHSVNATNGSSAVTGSAYNYTESPDNVADIRCSYCHDVHNTAAAGGVTGDVDGKPYLRGTWFGNPYFEDGAPQNINGTTTFETITQYGRVPRGSINEDFFDANGNAKGGYWIDQNMNAQGVGTYPVNTTLANMAGLCTLCHGTNVDSMDQTTGENLWVGINGHSNAVIGGSGSNKTEILDRSKNDINNKGYVVDMGQSGDPNQTYDRPEGYGYRDSGDYTPGYAPRLIDGNPAKEQEPWKNKWFDWGVSARFSGDTYTQYHQFTCSKCHNPHASRLPKLMITNCLDTKHNTWQNAVSVDDNSPSVKNGAATATPTRSDGWHASNWSTSQNCHRVGIPGELGTGDGLGDMDGQGWNKVTPW</sequence>
<dbReference type="SUPFAM" id="SSF48695">
    <property type="entry name" value="Multiheme cytochromes"/>
    <property type="match status" value="3"/>
</dbReference>